<sequence length="300" mass="35367">MDHPFYKQQAHEYYLKCHNLFEKELAASLPTPYPSVVSETSRNDYVYFEPLHIDQKKLTGPDLESLLNVSFESPSLFPDKNTYYIYDMSQLKEIPYNTLMFQLNEAPKKSMETTTIIMNRYFESRRVPYTLMNLMGEPLGYKQMLPYVFGDTCFVPESGATKKPASWYALHSVSEYVCHAKEKEVSLYSGHYPLLTLKTDKSSFEEQLNRSAHLYYIQSRLRIEYLQQHGSIKMEPKAENLLDRFINTRSYHMPNYTAFDLIFYFIVYCTHKNLTLILGPDNPYLDEVKERFKFPPFPLN</sequence>
<dbReference type="EMBL" id="BAAACW010000110">
    <property type="protein sequence ID" value="GAA0365680.1"/>
    <property type="molecule type" value="Genomic_DNA"/>
</dbReference>
<evidence type="ECO:0000313" key="1">
    <source>
        <dbReference type="EMBL" id="GAA0365680.1"/>
    </source>
</evidence>
<evidence type="ECO:0000313" key="2">
    <source>
        <dbReference type="Proteomes" id="UP001501166"/>
    </source>
</evidence>
<name>A0ABN0XJT8_9LACT</name>
<dbReference type="RefSeq" id="WP_343755736.1">
    <property type="nucleotide sequence ID" value="NZ_BAAACW010000110.1"/>
</dbReference>
<comment type="caution">
    <text evidence="1">The sequence shown here is derived from an EMBL/GenBank/DDBJ whole genome shotgun (WGS) entry which is preliminary data.</text>
</comment>
<gene>
    <name evidence="1" type="ORF">GCM10008932_17320</name>
</gene>
<dbReference type="Proteomes" id="UP001501166">
    <property type="component" value="Unassembled WGS sequence"/>
</dbReference>
<protein>
    <submittedName>
        <fullName evidence="1">Uncharacterized protein</fullName>
    </submittedName>
</protein>
<organism evidence="1 2">
    <name type="scientific">Alkalibacterium iburiense</name>
    <dbReference type="NCBI Taxonomy" id="290589"/>
    <lineage>
        <taxon>Bacteria</taxon>
        <taxon>Bacillati</taxon>
        <taxon>Bacillota</taxon>
        <taxon>Bacilli</taxon>
        <taxon>Lactobacillales</taxon>
        <taxon>Carnobacteriaceae</taxon>
        <taxon>Alkalibacterium</taxon>
    </lineage>
</organism>
<reference evidence="1 2" key="1">
    <citation type="journal article" date="2019" name="Int. J. Syst. Evol. Microbiol.">
        <title>The Global Catalogue of Microorganisms (GCM) 10K type strain sequencing project: providing services to taxonomists for standard genome sequencing and annotation.</title>
        <authorList>
            <consortium name="The Broad Institute Genomics Platform"/>
            <consortium name="The Broad Institute Genome Sequencing Center for Infectious Disease"/>
            <person name="Wu L."/>
            <person name="Ma J."/>
        </authorList>
    </citation>
    <scope>NUCLEOTIDE SEQUENCE [LARGE SCALE GENOMIC DNA]</scope>
    <source>
        <strain evidence="1 2">JCM 12662</strain>
    </source>
</reference>
<accession>A0ABN0XJT8</accession>
<proteinExistence type="predicted"/>
<keyword evidence="2" id="KW-1185">Reference proteome</keyword>